<dbReference type="InterPro" id="IPR003142">
    <property type="entry name" value="BPL_C"/>
</dbReference>
<dbReference type="Gene3D" id="1.10.10.10">
    <property type="entry name" value="Winged helix-like DNA-binding domain superfamily/Winged helix DNA-binding domain"/>
    <property type="match status" value="1"/>
</dbReference>
<dbReference type="EC" id="6.3.4.15" evidence="6"/>
<dbReference type="PANTHER" id="PTHR12835:SF5">
    <property type="entry name" value="BIOTIN--PROTEIN LIGASE"/>
    <property type="match status" value="1"/>
</dbReference>
<evidence type="ECO:0000259" key="7">
    <source>
        <dbReference type="PROSITE" id="PS51733"/>
    </source>
</evidence>
<feature type="binding site" evidence="6">
    <location>
        <position position="178"/>
    </location>
    <ligand>
        <name>biotin</name>
        <dbReference type="ChEBI" id="CHEBI:57586"/>
    </ligand>
</feature>
<dbReference type="InterPro" id="IPR004408">
    <property type="entry name" value="Biotin_CoA_COase_ligase"/>
</dbReference>
<dbReference type="Gene3D" id="2.30.30.100">
    <property type="match status" value="1"/>
</dbReference>
<dbReference type="AlphaFoldDB" id="A0A553GU44"/>
<dbReference type="SUPFAM" id="SSF55681">
    <property type="entry name" value="Class II aaRS and biotin synthetases"/>
    <property type="match status" value="1"/>
</dbReference>
<comment type="function">
    <text evidence="6">Acts both as a biotin--[acetyl-CoA-carboxylase] ligase and a biotin-operon repressor. In the presence of ATP, BirA activates biotin to form the BirA-biotinyl-5'-adenylate (BirA-bio-5'-AMP or holoBirA) complex. HoloBirA can either transfer the biotinyl moiety to the biotin carboxyl carrier protein (BCCP) subunit of acetyl-CoA carboxylase, or bind to the biotin operator site and inhibit transcription of the operon.</text>
</comment>
<dbReference type="NCBIfam" id="NF008848">
    <property type="entry name" value="PRK11886.1-3"/>
    <property type="match status" value="1"/>
</dbReference>
<dbReference type="NCBIfam" id="TIGR00121">
    <property type="entry name" value="birA_ligase"/>
    <property type="match status" value="1"/>
</dbReference>
<dbReference type="GO" id="GO:0006355">
    <property type="term" value="P:regulation of DNA-templated transcription"/>
    <property type="evidence" value="ECO:0007669"/>
    <property type="project" value="UniProtKB-UniRule"/>
</dbReference>
<dbReference type="PANTHER" id="PTHR12835">
    <property type="entry name" value="BIOTIN PROTEIN LIGASE"/>
    <property type="match status" value="1"/>
</dbReference>
<dbReference type="Pfam" id="PF02237">
    <property type="entry name" value="BPL_C"/>
    <property type="match status" value="1"/>
</dbReference>
<comment type="similarity">
    <text evidence="6">Belongs to the biotin--protein ligase family.</text>
</comment>
<keyword evidence="9" id="KW-1185">Reference proteome</keyword>
<evidence type="ECO:0000313" key="9">
    <source>
        <dbReference type="Proteomes" id="UP000315235"/>
    </source>
</evidence>
<keyword evidence="2 6" id="KW-0547">Nucleotide-binding</keyword>
<feature type="DNA-binding region" description="H-T-H motif" evidence="6">
    <location>
        <begin position="16"/>
        <end position="35"/>
    </location>
</feature>
<evidence type="ECO:0000256" key="6">
    <source>
        <dbReference type="HAMAP-Rule" id="MF_00978"/>
    </source>
</evidence>
<proteinExistence type="inferred from homology"/>
<evidence type="ECO:0000256" key="3">
    <source>
        <dbReference type="ARBA" id="ARBA00022840"/>
    </source>
</evidence>
<dbReference type="InterPro" id="IPR008988">
    <property type="entry name" value="Transcriptional_repressor_C"/>
</dbReference>
<name>A0A553GU44_9PSED</name>
<keyword evidence="4 6" id="KW-0092">Biotin</keyword>
<dbReference type="NCBIfam" id="NF008847">
    <property type="entry name" value="PRK11886.1-2"/>
    <property type="match status" value="1"/>
</dbReference>
<keyword evidence="3 6" id="KW-0067">ATP-binding</keyword>
<dbReference type="GO" id="GO:0004077">
    <property type="term" value="F:biotin--[biotin carboxyl-carrier protein] ligase activity"/>
    <property type="evidence" value="ECO:0007669"/>
    <property type="project" value="UniProtKB-UniRule"/>
</dbReference>
<accession>A0A553GU44</accession>
<evidence type="ECO:0000256" key="1">
    <source>
        <dbReference type="ARBA" id="ARBA00022598"/>
    </source>
</evidence>
<dbReference type="InterPro" id="IPR013196">
    <property type="entry name" value="HTH_11"/>
</dbReference>
<protein>
    <recommendedName>
        <fullName evidence="6">Bifunctional ligase/repressor BirA</fullName>
    </recommendedName>
    <alternativeName>
        <fullName evidence="6">Biotin operon repressor</fullName>
    </alternativeName>
    <alternativeName>
        <fullName evidence="6">Biotin--[acetyl-CoA-carboxylase] ligase</fullName>
        <ecNumber evidence="6">6.3.4.15</ecNumber>
    </alternativeName>
    <alternativeName>
        <fullName evidence="6">Biotin--protein ligase</fullName>
    </alternativeName>
    <alternativeName>
        <fullName evidence="6">Biotin-[acetyl-CoA carboxylase] synthetase</fullName>
    </alternativeName>
</protein>
<dbReference type="InterPro" id="IPR045864">
    <property type="entry name" value="aa-tRNA-synth_II/BPL/LPL"/>
</dbReference>
<dbReference type="HAMAP" id="MF_00978">
    <property type="entry name" value="Bifunct_BirA"/>
    <property type="match status" value="1"/>
</dbReference>
<dbReference type="GO" id="GO:0003677">
    <property type="term" value="F:DNA binding"/>
    <property type="evidence" value="ECO:0007669"/>
    <property type="project" value="UniProtKB-UniRule"/>
</dbReference>
<dbReference type="Proteomes" id="UP000315235">
    <property type="component" value="Unassembled WGS sequence"/>
</dbReference>
<dbReference type="SUPFAM" id="SSF46785">
    <property type="entry name" value="Winged helix' DNA-binding domain"/>
    <property type="match status" value="1"/>
</dbReference>
<evidence type="ECO:0000256" key="2">
    <source>
        <dbReference type="ARBA" id="ARBA00022741"/>
    </source>
</evidence>
<comment type="catalytic activity">
    <reaction evidence="5 6">
        <text>biotin + L-lysyl-[protein] + ATP = N(6)-biotinyl-L-lysyl-[protein] + AMP + diphosphate + H(+)</text>
        <dbReference type="Rhea" id="RHEA:11756"/>
        <dbReference type="Rhea" id="RHEA-COMP:9752"/>
        <dbReference type="Rhea" id="RHEA-COMP:10505"/>
        <dbReference type="ChEBI" id="CHEBI:15378"/>
        <dbReference type="ChEBI" id="CHEBI:29969"/>
        <dbReference type="ChEBI" id="CHEBI:30616"/>
        <dbReference type="ChEBI" id="CHEBI:33019"/>
        <dbReference type="ChEBI" id="CHEBI:57586"/>
        <dbReference type="ChEBI" id="CHEBI:83144"/>
        <dbReference type="ChEBI" id="CHEBI:456215"/>
        <dbReference type="EC" id="6.3.4.15"/>
    </reaction>
</comment>
<feature type="binding site" evidence="6">
    <location>
        <begin position="112"/>
        <end position="114"/>
    </location>
    <ligand>
        <name>biotin</name>
        <dbReference type="ChEBI" id="CHEBI:57586"/>
    </ligand>
</feature>
<gene>
    <name evidence="6 8" type="primary">birA</name>
    <name evidence="8" type="ORF">FM069_19595</name>
</gene>
<dbReference type="InterPro" id="IPR036390">
    <property type="entry name" value="WH_DNA-bd_sf"/>
</dbReference>
<dbReference type="InterPro" id="IPR004143">
    <property type="entry name" value="BPL_LPL_catalytic"/>
</dbReference>
<sequence length="317" mass="34853">MLSLLKLLEDGQFHSGETLGKQLGVSRSAVWKQLQHIEEQLGISFHKVRGKGYRLAQPLSLLDEQTIRNAVPDWDVHVLTEVDSTNAEAIRRMAGSRSHPILVLAERQTAGRGRRGRKWVSPFGENLYYSVALPVTEGARQLEGLSLVVGLAVLEALDATGIQAGLKWPNDLLVNGKKVAGILLELVGDPADVCNVIIGIGVNVNMTVPPEQIDQPWTSLRDIQGKSVERNALAIRLSQSLQRFLVRLRQEGFSGLRALWEHHHAWQGRAVSLTSGAQQIDGVVLGIDEQGALRLKTEQGTIHYSSGELSLRLRDDS</sequence>
<feature type="binding site" evidence="6">
    <location>
        <begin position="84"/>
        <end position="86"/>
    </location>
    <ligand>
        <name>biotin</name>
        <dbReference type="ChEBI" id="CHEBI:57586"/>
    </ligand>
</feature>
<dbReference type="OrthoDB" id="9807064at2"/>
<dbReference type="InterPro" id="IPR030855">
    <property type="entry name" value="Bifunct_BirA"/>
</dbReference>
<organism evidence="8 9">
    <name type="scientific">Pseudomonas mangiferae</name>
    <dbReference type="NCBI Taxonomy" id="2593654"/>
    <lineage>
        <taxon>Bacteria</taxon>
        <taxon>Pseudomonadati</taxon>
        <taxon>Pseudomonadota</taxon>
        <taxon>Gammaproteobacteria</taxon>
        <taxon>Pseudomonadales</taxon>
        <taxon>Pseudomonadaceae</taxon>
        <taxon>Pseudomonas</taxon>
    </lineage>
</organism>
<dbReference type="InterPro" id="IPR036388">
    <property type="entry name" value="WH-like_DNA-bd_sf"/>
</dbReference>
<keyword evidence="6" id="KW-0678">Repressor</keyword>
<dbReference type="CDD" id="cd16442">
    <property type="entry name" value="BPL"/>
    <property type="match status" value="1"/>
</dbReference>
<evidence type="ECO:0000256" key="4">
    <source>
        <dbReference type="ARBA" id="ARBA00023267"/>
    </source>
</evidence>
<feature type="domain" description="BPL/LPL catalytic" evidence="7">
    <location>
        <begin position="61"/>
        <end position="249"/>
    </location>
</feature>
<keyword evidence="6" id="KW-0805">Transcription regulation</keyword>
<dbReference type="Pfam" id="PF08279">
    <property type="entry name" value="HTH_11"/>
    <property type="match status" value="1"/>
</dbReference>
<dbReference type="GO" id="GO:0005737">
    <property type="term" value="C:cytoplasm"/>
    <property type="evidence" value="ECO:0007669"/>
    <property type="project" value="TreeGrafter"/>
</dbReference>
<keyword evidence="1 6" id="KW-0436">Ligase</keyword>
<dbReference type="EMBL" id="VJOY01000021">
    <property type="protein sequence ID" value="TRX73019.1"/>
    <property type="molecule type" value="Genomic_DNA"/>
</dbReference>
<keyword evidence="6" id="KW-0804">Transcription</keyword>
<dbReference type="SUPFAM" id="SSF50037">
    <property type="entry name" value="C-terminal domain of transcriptional repressors"/>
    <property type="match status" value="1"/>
</dbReference>
<keyword evidence="6" id="KW-0238">DNA-binding</keyword>
<dbReference type="RefSeq" id="WP_143490105.1">
    <property type="nucleotide sequence ID" value="NZ_VJOY01000021.1"/>
</dbReference>
<dbReference type="GO" id="GO:0005524">
    <property type="term" value="F:ATP binding"/>
    <property type="evidence" value="ECO:0007669"/>
    <property type="project" value="UniProtKB-UniRule"/>
</dbReference>
<dbReference type="Pfam" id="PF03099">
    <property type="entry name" value="BPL_LplA_LipB"/>
    <property type="match status" value="1"/>
</dbReference>
<dbReference type="Gene3D" id="3.30.930.10">
    <property type="entry name" value="Bira Bifunctional Protein, Domain 2"/>
    <property type="match status" value="1"/>
</dbReference>
<evidence type="ECO:0000313" key="8">
    <source>
        <dbReference type="EMBL" id="TRX73019.1"/>
    </source>
</evidence>
<dbReference type="PROSITE" id="PS51733">
    <property type="entry name" value="BPL_LPL_CATALYTIC"/>
    <property type="match status" value="1"/>
</dbReference>
<comment type="caution">
    <text evidence="8">The sequence shown here is derived from an EMBL/GenBank/DDBJ whole genome shotgun (WGS) entry which is preliminary data.</text>
</comment>
<evidence type="ECO:0000256" key="5">
    <source>
        <dbReference type="ARBA" id="ARBA00047846"/>
    </source>
</evidence>
<feature type="binding site" evidence="6">
    <location>
        <position position="108"/>
    </location>
    <ligand>
        <name>biotin</name>
        <dbReference type="ChEBI" id="CHEBI:57586"/>
    </ligand>
</feature>
<reference evidence="8 9" key="1">
    <citation type="submission" date="2019-07" db="EMBL/GenBank/DDBJ databases">
        <title>Pseudomonas mangiferae sp. nov., isolated from bark of mango tree in Thailand.</title>
        <authorList>
            <person name="Srisuk N."/>
            <person name="Anurat P."/>
        </authorList>
    </citation>
    <scope>NUCLEOTIDE SEQUENCE [LARGE SCALE GENOMIC DNA]</scope>
    <source>
        <strain evidence="8 9">DMKU_BBB3-04</strain>
    </source>
</reference>